<dbReference type="HOGENOM" id="CLU_136791_0_0_6"/>
<name>A0A0E2YYX5_9GAMM</name>
<proteinExistence type="predicted"/>
<sequence length="115" mass="12368">MTASDVLRVYLKTVAGSGVPVYYRDAARALALEPPQTIHRLAMMLERLIEEDAAAGAPLIASLVISRRRDGLPAPGYFAKAHAVGVYHGATSGPQARAFHAEQLRRAVAFWSEPG</sequence>
<evidence type="ECO:0000313" key="2">
    <source>
        <dbReference type="Proteomes" id="UP000028839"/>
    </source>
</evidence>
<dbReference type="OrthoDB" id="14198at2"/>
<dbReference type="AlphaFoldDB" id="A0A0E2YYX5"/>
<organism evidence="1 2">
    <name type="scientific">Nitrosococcus oceani C-27</name>
    <dbReference type="NCBI Taxonomy" id="314279"/>
    <lineage>
        <taxon>Bacteria</taxon>
        <taxon>Pseudomonadati</taxon>
        <taxon>Pseudomonadota</taxon>
        <taxon>Gammaproteobacteria</taxon>
        <taxon>Chromatiales</taxon>
        <taxon>Chromatiaceae</taxon>
        <taxon>Nitrosococcus</taxon>
    </lineage>
</organism>
<dbReference type="EMBL" id="JPGN01000082">
    <property type="protein sequence ID" value="KFI18399.1"/>
    <property type="molecule type" value="Genomic_DNA"/>
</dbReference>
<accession>A0A0E2YYX5</accession>
<evidence type="ECO:0000313" key="1">
    <source>
        <dbReference type="EMBL" id="KFI18399.1"/>
    </source>
</evidence>
<comment type="caution">
    <text evidence="1">The sequence shown here is derived from an EMBL/GenBank/DDBJ whole genome shotgun (WGS) entry which is preliminary data.</text>
</comment>
<gene>
    <name evidence="1" type="ORF">IB75_14405</name>
</gene>
<dbReference type="Proteomes" id="UP000028839">
    <property type="component" value="Unassembled WGS sequence"/>
</dbReference>
<protein>
    <submittedName>
        <fullName evidence="1">Uncharacterized protein</fullName>
    </submittedName>
</protein>
<reference evidence="1 2" key="1">
    <citation type="submission" date="2014-07" db="EMBL/GenBank/DDBJ databases">
        <title>Comparative analysis of Nitrosococcus oceani genome inventories of strains from Pacific and Atlantic gyres.</title>
        <authorList>
            <person name="Lim C.K."/>
            <person name="Wang L."/>
            <person name="Sayavedra-Soto L.A."/>
            <person name="Klotz M.G."/>
        </authorList>
    </citation>
    <scope>NUCLEOTIDE SEQUENCE [LARGE SCALE GENOMIC DNA]</scope>
    <source>
        <strain evidence="1 2">C-27</strain>
    </source>
</reference>